<gene>
    <name evidence="2" type="ORF">SCF082_LOCUS13354</name>
</gene>
<dbReference type="EMBL" id="CAXAMM010008230">
    <property type="protein sequence ID" value="CAK9016819.1"/>
    <property type="molecule type" value="Genomic_DNA"/>
</dbReference>
<comment type="caution">
    <text evidence="2">The sequence shown here is derived from an EMBL/GenBank/DDBJ whole genome shotgun (WGS) entry which is preliminary data.</text>
</comment>
<protein>
    <submittedName>
        <fullName evidence="2">Uncharacterized protein</fullName>
    </submittedName>
</protein>
<feature type="compositionally biased region" description="Basic and acidic residues" evidence="1">
    <location>
        <begin position="8"/>
        <end position="18"/>
    </location>
</feature>
<evidence type="ECO:0000313" key="3">
    <source>
        <dbReference type="Proteomes" id="UP001642464"/>
    </source>
</evidence>
<feature type="non-terminal residue" evidence="2">
    <location>
        <position position="1"/>
    </location>
</feature>
<feature type="non-terminal residue" evidence="2">
    <location>
        <position position="127"/>
    </location>
</feature>
<feature type="region of interest" description="Disordered" evidence="1">
    <location>
        <begin position="1"/>
        <end position="127"/>
    </location>
</feature>
<sequence>AAAPSEPSPRRTPEEAARAGRTPAPWAVPGIPSPRRPARPEAPWARLDSRDEAQRPEGGPRPPSRGGESWQPLGQTTPPAYEQVTPELLQLWQIQEMQSQQPSDLPNSLPIHEDSDIEATEEAQRPV</sequence>
<name>A0ABP0JR66_9DINO</name>
<proteinExistence type="predicted"/>
<evidence type="ECO:0000256" key="1">
    <source>
        <dbReference type="SAM" id="MobiDB-lite"/>
    </source>
</evidence>
<dbReference type="Proteomes" id="UP001642464">
    <property type="component" value="Unassembled WGS sequence"/>
</dbReference>
<accession>A0ABP0JR66</accession>
<feature type="compositionally biased region" description="Polar residues" evidence="1">
    <location>
        <begin position="92"/>
        <end position="106"/>
    </location>
</feature>
<reference evidence="2 3" key="1">
    <citation type="submission" date="2024-02" db="EMBL/GenBank/DDBJ databases">
        <authorList>
            <person name="Chen Y."/>
            <person name="Shah S."/>
            <person name="Dougan E. K."/>
            <person name="Thang M."/>
            <person name="Chan C."/>
        </authorList>
    </citation>
    <scope>NUCLEOTIDE SEQUENCE [LARGE SCALE GENOMIC DNA]</scope>
</reference>
<evidence type="ECO:0000313" key="2">
    <source>
        <dbReference type="EMBL" id="CAK9016819.1"/>
    </source>
</evidence>
<organism evidence="2 3">
    <name type="scientific">Durusdinium trenchii</name>
    <dbReference type="NCBI Taxonomy" id="1381693"/>
    <lineage>
        <taxon>Eukaryota</taxon>
        <taxon>Sar</taxon>
        <taxon>Alveolata</taxon>
        <taxon>Dinophyceae</taxon>
        <taxon>Suessiales</taxon>
        <taxon>Symbiodiniaceae</taxon>
        <taxon>Durusdinium</taxon>
    </lineage>
</organism>
<keyword evidence="3" id="KW-1185">Reference proteome</keyword>